<feature type="compositionally biased region" description="Polar residues" evidence="1">
    <location>
        <begin position="553"/>
        <end position="563"/>
    </location>
</feature>
<protein>
    <submittedName>
        <fullName evidence="2">Uncharacterized protein</fullName>
    </submittedName>
</protein>
<feature type="compositionally biased region" description="Polar residues" evidence="1">
    <location>
        <begin position="482"/>
        <end position="494"/>
    </location>
</feature>
<feature type="compositionally biased region" description="Polar residues" evidence="1">
    <location>
        <begin position="363"/>
        <end position="376"/>
    </location>
</feature>
<dbReference type="GeneID" id="36327712"/>
<feature type="compositionally biased region" description="Low complexity" evidence="1">
    <location>
        <begin position="273"/>
        <end position="303"/>
    </location>
</feature>
<feature type="compositionally biased region" description="Acidic residues" evidence="1">
    <location>
        <begin position="626"/>
        <end position="636"/>
    </location>
</feature>
<feature type="compositionally biased region" description="Basic and acidic residues" evidence="1">
    <location>
        <begin position="639"/>
        <end position="649"/>
    </location>
</feature>
<dbReference type="OrthoDB" id="2563191at2759"/>
<feature type="region of interest" description="Disordered" evidence="1">
    <location>
        <begin position="252"/>
        <end position="303"/>
    </location>
</feature>
<evidence type="ECO:0000313" key="3">
    <source>
        <dbReference type="Proteomes" id="UP000194127"/>
    </source>
</evidence>
<proteinExistence type="predicted"/>
<gene>
    <name evidence="2" type="ORF">POSPLADRAFT_1074924</name>
</gene>
<keyword evidence="3" id="KW-1185">Reference proteome</keyword>
<organism evidence="2 3">
    <name type="scientific">Postia placenta MAD-698-R-SB12</name>
    <dbReference type="NCBI Taxonomy" id="670580"/>
    <lineage>
        <taxon>Eukaryota</taxon>
        <taxon>Fungi</taxon>
        <taxon>Dikarya</taxon>
        <taxon>Basidiomycota</taxon>
        <taxon>Agaricomycotina</taxon>
        <taxon>Agaricomycetes</taxon>
        <taxon>Polyporales</taxon>
        <taxon>Adustoporiaceae</taxon>
        <taxon>Rhodonia</taxon>
    </lineage>
</organism>
<name>A0A1X6MV65_9APHY</name>
<dbReference type="RefSeq" id="XP_024336906.1">
    <property type="nucleotide sequence ID" value="XM_024482763.1"/>
</dbReference>
<dbReference type="EMBL" id="KZ110600">
    <property type="protein sequence ID" value="OSX60112.1"/>
    <property type="molecule type" value="Genomic_DNA"/>
</dbReference>
<feature type="region of interest" description="Disordered" evidence="1">
    <location>
        <begin position="466"/>
        <end position="576"/>
    </location>
</feature>
<reference evidence="2 3" key="1">
    <citation type="submission" date="2017-04" db="EMBL/GenBank/DDBJ databases">
        <title>Genome Sequence of the Model Brown-Rot Fungus Postia placenta SB12.</title>
        <authorList>
            <consortium name="DOE Joint Genome Institute"/>
            <person name="Gaskell J."/>
            <person name="Kersten P."/>
            <person name="Larrondo L.F."/>
            <person name="Canessa P."/>
            <person name="Martinez D."/>
            <person name="Hibbett D."/>
            <person name="Schmoll M."/>
            <person name="Kubicek C.P."/>
            <person name="Martinez A.T."/>
            <person name="Yadav J."/>
            <person name="Master E."/>
            <person name="Magnuson J.K."/>
            <person name="James T."/>
            <person name="Yaver D."/>
            <person name="Berka R."/>
            <person name="Labutti K."/>
            <person name="Lipzen A."/>
            <person name="Aerts A."/>
            <person name="Barry K."/>
            <person name="Henrissat B."/>
            <person name="Blanchette R."/>
            <person name="Grigoriev I."/>
            <person name="Cullen D."/>
        </authorList>
    </citation>
    <scope>NUCLEOTIDE SEQUENCE [LARGE SCALE GENOMIC DNA]</scope>
    <source>
        <strain evidence="2 3">MAD-698-R-SB12</strain>
    </source>
</reference>
<feature type="region of interest" description="Disordered" evidence="1">
    <location>
        <begin position="614"/>
        <end position="657"/>
    </location>
</feature>
<dbReference type="Proteomes" id="UP000194127">
    <property type="component" value="Unassembled WGS sequence"/>
</dbReference>
<evidence type="ECO:0000256" key="1">
    <source>
        <dbReference type="SAM" id="MobiDB-lite"/>
    </source>
</evidence>
<feature type="region of interest" description="Disordered" evidence="1">
    <location>
        <begin position="354"/>
        <end position="429"/>
    </location>
</feature>
<feature type="compositionally biased region" description="Low complexity" evidence="1">
    <location>
        <begin position="513"/>
        <end position="526"/>
    </location>
</feature>
<feature type="compositionally biased region" description="Basic and acidic residues" evidence="1">
    <location>
        <begin position="535"/>
        <end position="545"/>
    </location>
</feature>
<accession>A0A1X6MV65</accession>
<feature type="compositionally biased region" description="Basic residues" evidence="1">
    <location>
        <begin position="382"/>
        <end position="393"/>
    </location>
</feature>
<dbReference type="STRING" id="670580.A0A1X6MV65"/>
<evidence type="ECO:0000313" key="2">
    <source>
        <dbReference type="EMBL" id="OSX60112.1"/>
    </source>
</evidence>
<dbReference type="AlphaFoldDB" id="A0A1X6MV65"/>
<sequence length="782" mass="85185">MVYRVQRILDPEVDNGEGPVLPADDWAERDLLKSATGWVEVSKGCSKEEAVARATKSPSYSQLFKIVLPSGSPSWTSPSAPVSSSPLNSEEIRRKHLPPLPVLFLPPPFTPSHPVFTHLSSVAAAESEKARDAAEEYLSKIAEEKAAEIKVVEAGLKREVELLWSKFKENLEAAHQDGSTTSQSSSSLLGRRLSHTKWSGLTSPGADSASGQPSSVRISEFVPVQNISRRTSSVVSPRQVTSTLSASLASTSFHYPRAQEPERAAASARDGSTRSPSPSSQSVTPPSLSRSSTTRVVSPSTASSRTVAAMAINGNESISIREAYRRNMDQSKDIATSFRYVVDMEQQAMAHLTHREPSPPVDASTSVNGAESSSVVSAPRGRSPRAGKSSFKKGKAEAIASQPEENRPTTPTQTSQDKEDTSPRGKRKVTFDVKPAVAIIDAEAVEAENNDTVVDQDIIFDMEAEEPTDGREPLQEPPALMNGNTSSVPSSEADTLNPAPRRTRSRLQNDYGLPASLSSLRPASLPNISAMRRPVPRDEPTDRPRSQVVRESVVTTADSNRSPVNGRFEQSDIEEEVTDPREAEILRLVAASTPSHRSAWKRNSRAWQLFVNRQSRKSRDPGPVAIEEEDESDTSPEYDGPRLGRHGGDEVDDLSDDWTDDRLRRHEGGIASSLPIPIMPMASHFGAASYQQKTSLSDRPGILVPALRPSSSVAARKAVYAERDRMRDIDPGALEFTDDLDDEDEDDVEANMEVGSVGRRRALKILKARDELPEAGMWRSLA</sequence>